<dbReference type="Proteomes" id="UP001432161">
    <property type="component" value="Chromosome"/>
</dbReference>
<dbReference type="EMBL" id="FNAX01000024">
    <property type="protein sequence ID" value="SDG63208.1"/>
    <property type="molecule type" value="Genomic_DNA"/>
</dbReference>
<reference evidence="2" key="2">
    <citation type="submission" date="2022-10" db="EMBL/GenBank/DDBJ databases">
        <title>The complete genomes of actinobacterial strains from the NBC collection.</title>
        <authorList>
            <person name="Joergensen T.S."/>
            <person name="Alvarez Arevalo M."/>
            <person name="Sterndorff E.B."/>
            <person name="Faurdal D."/>
            <person name="Vuksanovic O."/>
            <person name="Mourched A.-S."/>
            <person name="Charusanti P."/>
            <person name="Shaw S."/>
            <person name="Blin K."/>
            <person name="Weber T."/>
        </authorList>
    </citation>
    <scope>NUCLEOTIDE SEQUENCE</scope>
    <source>
        <strain evidence="2">NBC_00489</strain>
    </source>
</reference>
<dbReference type="Pfam" id="PF05331">
    <property type="entry name" value="DUF742"/>
    <property type="match status" value="1"/>
</dbReference>
<reference evidence="1 3" key="1">
    <citation type="submission" date="2016-10" db="EMBL/GenBank/DDBJ databases">
        <authorList>
            <person name="de Groot N.N."/>
        </authorList>
    </citation>
    <scope>NUCLEOTIDE SEQUENCE [LARGE SCALE GENOMIC DNA]</scope>
    <source>
        <strain evidence="1 3">CGMCC 4.1859</strain>
    </source>
</reference>
<evidence type="ECO:0000313" key="2">
    <source>
        <dbReference type="EMBL" id="WUR39153.1"/>
    </source>
</evidence>
<dbReference type="AlphaFoldDB" id="A0A1G7VUJ0"/>
<protein>
    <submittedName>
        <fullName evidence="2">DUF742 domain-containing protein</fullName>
    </submittedName>
</protein>
<dbReference type="PANTHER" id="PTHR36221">
    <property type="entry name" value="DUF742 DOMAIN-CONTAINING PROTEIN"/>
    <property type="match status" value="1"/>
</dbReference>
<dbReference type="OrthoDB" id="3534386at2"/>
<evidence type="ECO:0000313" key="4">
    <source>
        <dbReference type="Proteomes" id="UP001432161"/>
    </source>
</evidence>
<accession>A0A1G7VUJ0</accession>
<proteinExistence type="predicted"/>
<sequence>MTRPDEEAAVTGHFVRSYVITGGRRLPEADELSLHTLVTLAPDAELPLGASPEVREIWELCAGGYLAVAEVSAHLGLPVGVARLLLTDLFEQGHLLRRAAPPRAQLVDRETIEKVLHGLQTRYG</sequence>
<dbReference type="PANTHER" id="PTHR36221:SF1">
    <property type="entry name" value="DUF742 DOMAIN-CONTAINING PROTEIN"/>
    <property type="match status" value="1"/>
</dbReference>
<keyword evidence="4" id="KW-1185">Reference proteome</keyword>
<evidence type="ECO:0000313" key="3">
    <source>
        <dbReference type="Proteomes" id="UP000198614"/>
    </source>
</evidence>
<name>A0A1G7VUJ0_9ACTN</name>
<dbReference type="EMBL" id="CP108330">
    <property type="protein sequence ID" value="WUR39153.1"/>
    <property type="molecule type" value="Genomic_DNA"/>
</dbReference>
<dbReference type="InterPro" id="IPR007995">
    <property type="entry name" value="DUF742"/>
</dbReference>
<evidence type="ECO:0000313" key="1">
    <source>
        <dbReference type="EMBL" id="SDG63208.1"/>
    </source>
</evidence>
<dbReference type="Proteomes" id="UP000198614">
    <property type="component" value="Unassembled WGS sequence"/>
</dbReference>
<gene>
    <name evidence="2" type="ORF">OHN36_19330</name>
    <name evidence="1" type="ORF">SAMN05216260_12453</name>
</gene>
<organism evidence="1 3">
    <name type="scientific">Streptomyces griseoaurantiacus</name>
    <dbReference type="NCBI Taxonomy" id="68213"/>
    <lineage>
        <taxon>Bacteria</taxon>
        <taxon>Bacillati</taxon>
        <taxon>Actinomycetota</taxon>
        <taxon>Actinomycetes</taxon>
        <taxon>Kitasatosporales</taxon>
        <taxon>Streptomycetaceae</taxon>
        <taxon>Streptomyces</taxon>
        <taxon>Streptomyces aurantiacus group</taxon>
    </lineage>
</organism>